<accession>C0STX0</accession>
<evidence type="ECO:0000256" key="5">
    <source>
        <dbReference type="ARBA" id="ARBA00023002"/>
    </source>
</evidence>
<dbReference type="GO" id="GO:0004499">
    <property type="term" value="F:N,N-dimethylaniline monooxygenase activity"/>
    <property type="evidence" value="ECO:0007669"/>
    <property type="project" value="InterPro"/>
</dbReference>
<dbReference type="InterPro" id="IPR020946">
    <property type="entry name" value="Flavin_mOase-like"/>
</dbReference>
<evidence type="ECO:0000256" key="2">
    <source>
        <dbReference type="ARBA" id="ARBA00022630"/>
    </source>
</evidence>
<dbReference type="EMBL" id="AB471785">
    <property type="protein sequence ID" value="BAH56670.1"/>
    <property type="molecule type" value="Genomic_DNA"/>
</dbReference>
<dbReference type="InterPro" id="IPR036188">
    <property type="entry name" value="FAD/NAD-bd_sf"/>
</dbReference>
<dbReference type="PANTHER" id="PTHR43098:SF5">
    <property type="entry name" value="DUAL-FUNCTIONAL MONOOXYGENASE_METHYLTRANSFERASE PSOF"/>
    <property type="match status" value="1"/>
</dbReference>
<keyword evidence="2" id="KW-0285">Flavoprotein</keyword>
<feature type="compositionally biased region" description="Polar residues" evidence="6">
    <location>
        <begin position="550"/>
        <end position="560"/>
    </location>
</feature>
<sequence length="560" mass="62086">MDGLIHDQIRDLDVLVVGAGFGGIYTLHKLRNEQGLDVVAIDKAGGVGGTWYWNKYPGALSDSQSFVYQYSFDRDLYTNNTWTHRFIKGPEVLAYLNKVVDRFGLREHIHLETGMTEAVWDELSGTWTVRTDRGITYRARFLVTGLGILSATNTPEIHGIEHFEGRVVHSGAWPEELDLTGKRVGVIGNGSTGNQIITATAPIAGHLISFQRSPQYSVPVGNREVSPEQLRADHDNFDATWEQVRNSSVAMGFEESTIETFSVSAEERERIFQEAWDKGGGFQFMFGTFCDIATDEAANEEAAKFIRRKIGEIVQDPETARKLTPTDMYARRPLCDSGFYEAFNRPNVSLVNVKENPIVRMTRKGIVTEDGTEHELDVLVFATGFDAVDGNYMRVDLKGRDGKLISQHWNDGPTSYLGVATSGFPNMFMILGPNGPFTNLPPTIEAQVEFITDTIRKVAATETGRIDLRPEAEADWTETCREVAAATVFGKVDSWIFGANIPGKKRSVLFYLGGLGEYRKIVAAEVAAGYPSFVTKSPPLPLGAAHPKRTSQPFRTATQH</sequence>
<dbReference type="Gene3D" id="3.50.50.60">
    <property type="entry name" value="FAD/NAD(P)-binding domain"/>
    <property type="match status" value="2"/>
</dbReference>
<keyword evidence="3" id="KW-0274">FAD</keyword>
<keyword evidence="4" id="KW-0521">NADP</keyword>
<dbReference type="SUPFAM" id="SSF51905">
    <property type="entry name" value="FAD/NAD(P)-binding domain"/>
    <property type="match status" value="2"/>
</dbReference>
<keyword evidence="5" id="KW-0560">Oxidoreductase</keyword>
<name>C0STX0_9NOCA</name>
<evidence type="ECO:0000313" key="7">
    <source>
        <dbReference type="EMBL" id="BAH56670.1"/>
    </source>
</evidence>
<comment type="similarity">
    <text evidence="1">Belongs to the FAD-binding monooxygenase family.</text>
</comment>
<dbReference type="Pfam" id="PF00743">
    <property type="entry name" value="FMO-like"/>
    <property type="match status" value="1"/>
</dbReference>
<feature type="region of interest" description="Disordered" evidence="6">
    <location>
        <begin position="541"/>
        <end position="560"/>
    </location>
</feature>
<evidence type="ECO:0000256" key="1">
    <source>
        <dbReference type="ARBA" id="ARBA00010139"/>
    </source>
</evidence>
<keyword evidence="7" id="KW-0503">Monooxygenase</keyword>
<organism evidence="7">
    <name type="scientific">Rhodococcus sp. HI-31</name>
    <dbReference type="NCBI Taxonomy" id="638919"/>
    <lineage>
        <taxon>Bacteria</taxon>
        <taxon>Bacillati</taxon>
        <taxon>Actinomycetota</taxon>
        <taxon>Actinomycetes</taxon>
        <taxon>Mycobacteriales</taxon>
        <taxon>Nocardiaceae</taxon>
        <taxon>Rhodococcus</taxon>
    </lineage>
</organism>
<evidence type="ECO:0000256" key="4">
    <source>
        <dbReference type="ARBA" id="ARBA00022857"/>
    </source>
</evidence>
<evidence type="ECO:0000256" key="6">
    <source>
        <dbReference type="SAM" id="MobiDB-lite"/>
    </source>
</evidence>
<gene>
    <name evidence="7" type="primary">chnB2</name>
</gene>
<dbReference type="GO" id="GO:0050661">
    <property type="term" value="F:NADP binding"/>
    <property type="evidence" value="ECO:0007669"/>
    <property type="project" value="InterPro"/>
</dbReference>
<dbReference type="AlphaFoldDB" id="C0STX0"/>
<reference evidence="7" key="1">
    <citation type="journal article" date="2009" name="J. Am. Chem. Soc.">
        <title>Crystal structures of cyclohexanone monooxygenase reveal complex domain movements and a sliding cofactor.</title>
        <authorList>
            <person name="Mirza I.A."/>
            <person name="Yachnin B.J."/>
            <person name="Wang S."/>
            <person name="Grosse S."/>
            <person name="Bergeron H."/>
            <person name="Imura A."/>
            <person name="Iwaki H."/>
            <person name="Hasegawa Y."/>
            <person name="Lau P.C.K."/>
            <person name="Berghuis A.M."/>
        </authorList>
    </citation>
    <scope>NUCLEOTIDE SEQUENCE</scope>
    <source>
        <strain evidence="7">HI-31</strain>
    </source>
</reference>
<dbReference type="InterPro" id="IPR050775">
    <property type="entry name" value="FAD-binding_Monooxygenases"/>
</dbReference>
<proteinExistence type="inferred from homology"/>
<dbReference type="GO" id="GO:0050660">
    <property type="term" value="F:flavin adenine dinucleotide binding"/>
    <property type="evidence" value="ECO:0007669"/>
    <property type="project" value="InterPro"/>
</dbReference>
<dbReference type="PANTHER" id="PTHR43098">
    <property type="entry name" value="L-ORNITHINE N(5)-MONOOXYGENASE-RELATED"/>
    <property type="match status" value="1"/>
</dbReference>
<protein>
    <submittedName>
        <fullName evidence="7">Cyclohexanone monooxygenase</fullName>
    </submittedName>
</protein>
<evidence type="ECO:0000256" key="3">
    <source>
        <dbReference type="ARBA" id="ARBA00022827"/>
    </source>
</evidence>